<feature type="transmembrane region" description="Helical" evidence="1">
    <location>
        <begin position="97"/>
        <end position="119"/>
    </location>
</feature>
<evidence type="ECO:0000256" key="1">
    <source>
        <dbReference type="SAM" id="Phobius"/>
    </source>
</evidence>
<proteinExistence type="predicted"/>
<evidence type="ECO:0000313" key="2">
    <source>
        <dbReference type="EnsemblMetazoa" id="ACOM040743-PA.1"/>
    </source>
</evidence>
<organism evidence="2">
    <name type="scientific">Anopheles coluzzii</name>
    <name type="common">African malaria mosquito</name>
    <dbReference type="NCBI Taxonomy" id="1518534"/>
    <lineage>
        <taxon>Eukaryota</taxon>
        <taxon>Metazoa</taxon>
        <taxon>Ecdysozoa</taxon>
        <taxon>Arthropoda</taxon>
        <taxon>Hexapoda</taxon>
        <taxon>Insecta</taxon>
        <taxon>Pterygota</taxon>
        <taxon>Neoptera</taxon>
        <taxon>Endopterygota</taxon>
        <taxon>Diptera</taxon>
        <taxon>Nematocera</taxon>
        <taxon>Culicoidea</taxon>
        <taxon>Culicidae</taxon>
        <taxon>Anophelinae</taxon>
        <taxon>Anopheles</taxon>
    </lineage>
</organism>
<accession>A0A8W7Q049</accession>
<keyword evidence="1" id="KW-0472">Membrane</keyword>
<dbReference type="AlphaFoldDB" id="A0A8W7Q049"/>
<dbReference type="EnsemblMetazoa" id="ACOM040743-RA">
    <property type="protein sequence ID" value="ACOM040743-PA.1"/>
    <property type="gene ID" value="ACOM040743"/>
</dbReference>
<keyword evidence="1" id="KW-0812">Transmembrane</keyword>
<sequence length="175" mass="19204">MPNLGSVLFFDEHWAQNTWPQLRQWCLRTVNVNWDRQRWHTSPSTQSGAMSDENMASASFSSGNLFWNSSQLALFAISSCTGVPQFFTMLSSVSSAYMAVIGFGDCIFFFSAPTAYLALEDKQGTTPQINQYFGFSVMIGSGAVTGPGLIPAALSCCLYFDSRAPIMMAVTIQIT</sequence>
<protein>
    <submittedName>
        <fullName evidence="2">Uncharacterized protein</fullName>
    </submittedName>
</protein>
<reference evidence="2" key="1">
    <citation type="submission" date="2022-08" db="UniProtKB">
        <authorList>
            <consortium name="EnsemblMetazoa"/>
        </authorList>
    </citation>
    <scope>IDENTIFICATION</scope>
</reference>
<dbReference type="Proteomes" id="UP000075882">
    <property type="component" value="Unassembled WGS sequence"/>
</dbReference>
<name>A0A8W7Q049_ANOCL</name>
<keyword evidence="1" id="KW-1133">Transmembrane helix</keyword>
<feature type="transmembrane region" description="Helical" evidence="1">
    <location>
        <begin position="131"/>
        <end position="160"/>
    </location>
</feature>